<dbReference type="PROSITE" id="PS51257">
    <property type="entry name" value="PROKAR_LIPOPROTEIN"/>
    <property type="match status" value="1"/>
</dbReference>
<dbReference type="InterPro" id="IPR035398">
    <property type="entry name" value="Bac_rhamnosid_C"/>
</dbReference>
<reference evidence="9 10" key="1">
    <citation type="submission" date="2018-01" db="EMBL/GenBank/DDBJ databases">
        <title>Genome sequence of a Cantenovulum-like bacteria.</title>
        <authorList>
            <person name="Tan W.R."/>
            <person name="Lau N.-S."/>
            <person name="Go F."/>
            <person name="Amirul A.-A.A."/>
        </authorList>
    </citation>
    <scope>NUCLEOTIDE SEQUENCE [LARGE SCALE GENOMIC DNA]</scope>
    <source>
        <strain evidence="9 10">CCB-QB4</strain>
    </source>
</reference>
<feature type="chain" id="PRO_5015491759" description="alpha-L-rhamnosidase" evidence="4">
    <location>
        <begin position="22"/>
        <end position="934"/>
    </location>
</feature>
<protein>
    <recommendedName>
        <fullName evidence="2">alpha-L-rhamnosidase</fullName>
        <ecNumber evidence="2">3.2.1.40</ecNumber>
    </recommendedName>
</protein>
<evidence type="ECO:0000313" key="10">
    <source>
        <dbReference type="Proteomes" id="UP000244441"/>
    </source>
</evidence>
<dbReference type="InterPro" id="IPR012341">
    <property type="entry name" value="6hp_glycosidase-like_sf"/>
</dbReference>
<dbReference type="Gene3D" id="2.60.420.10">
    <property type="entry name" value="Maltose phosphorylase, domain 3"/>
    <property type="match status" value="1"/>
</dbReference>
<evidence type="ECO:0000256" key="3">
    <source>
        <dbReference type="ARBA" id="ARBA00022801"/>
    </source>
</evidence>
<dbReference type="Gene3D" id="2.60.120.260">
    <property type="entry name" value="Galactose-binding domain-like"/>
    <property type="match status" value="2"/>
</dbReference>
<dbReference type="Pfam" id="PF17390">
    <property type="entry name" value="Bac_rhamnosid_C"/>
    <property type="match status" value="1"/>
</dbReference>
<organism evidence="9 10">
    <name type="scientific">Saccharobesus litoralis</name>
    <dbReference type="NCBI Taxonomy" id="2172099"/>
    <lineage>
        <taxon>Bacteria</taxon>
        <taxon>Pseudomonadati</taxon>
        <taxon>Pseudomonadota</taxon>
        <taxon>Gammaproteobacteria</taxon>
        <taxon>Alteromonadales</taxon>
        <taxon>Alteromonadaceae</taxon>
        <taxon>Saccharobesus</taxon>
    </lineage>
</organism>
<dbReference type="Gene3D" id="2.60.40.10">
    <property type="entry name" value="Immunoglobulins"/>
    <property type="match status" value="1"/>
</dbReference>
<dbReference type="KEGG" id="cate:C2869_03510"/>
<dbReference type="OrthoDB" id="9761045at2"/>
<comment type="catalytic activity">
    <reaction evidence="1">
        <text>Hydrolysis of terminal non-reducing alpha-L-rhamnose residues in alpha-L-rhamnosides.</text>
        <dbReference type="EC" id="3.2.1.40"/>
    </reaction>
</comment>
<dbReference type="Proteomes" id="UP000244441">
    <property type="component" value="Chromosome"/>
</dbReference>
<evidence type="ECO:0000256" key="4">
    <source>
        <dbReference type="SAM" id="SignalP"/>
    </source>
</evidence>
<dbReference type="InterPro" id="IPR008902">
    <property type="entry name" value="Rhamnosid_concanavalin"/>
</dbReference>
<keyword evidence="10" id="KW-1185">Reference proteome</keyword>
<evidence type="ECO:0000256" key="2">
    <source>
        <dbReference type="ARBA" id="ARBA00012652"/>
    </source>
</evidence>
<evidence type="ECO:0000256" key="1">
    <source>
        <dbReference type="ARBA" id="ARBA00001445"/>
    </source>
</evidence>
<dbReference type="InterPro" id="IPR008928">
    <property type="entry name" value="6-hairpin_glycosidase_sf"/>
</dbReference>
<evidence type="ECO:0000259" key="5">
    <source>
        <dbReference type="Pfam" id="PF05592"/>
    </source>
</evidence>
<dbReference type="EMBL" id="CP026604">
    <property type="protein sequence ID" value="AWB65559.1"/>
    <property type="molecule type" value="Genomic_DNA"/>
</dbReference>
<dbReference type="GO" id="GO:0005975">
    <property type="term" value="P:carbohydrate metabolic process"/>
    <property type="evidence" value="ECO:0007669"/>
    <property type="project" value="InterPro"/>
</dbReference>
<feature type="signal peptide" evidence="4">
    <location>
        <begin position="1"/>
        <end position="21"/>
    </location>
</feature>
<keyword evidence="3" id="KW-0378">Hydrolase</keyword>
<dbReference type="SUPFAM" id="SSF48208">
    <property type="entry name" value="Six-hairpin glycosidases"/>
    <property type="match status" value="1"/>
</dbReference>
<feature type="domain" description="Alpha-L-rhamnosidase concanavalin-like" evidence="5">
    <location>
        <begin position="383"/>
        <end position="481"/>
    </location>
</feature>
<dbReference type="InterPro" id="IPR013783">
    <property type="entry name" value="Ig-like_fold"/>
</dbReference>
<dbReference type="PANTHER" id="PTHR33307">
    <property type="entry name" value="ALPHA-RHAMNOSIDASE (EUROFUNG)"/>
    <property type="match status" value="1"/>
</dbReference>
<feature type="domain" description="Alpha-L-rhamnosidase six-hairpin glycosidase" evidence="7">
    <location>
        <begin position="491"/>
        <end position="832"/>
    </location>
</feature>
<feature type="domain" description="Bacterial alpha-L-rhamnosidase N-terminal" evidence="6">
    <location>
        <begin position="197"/>
        <end position="373"/>
    </location>
</feature>
<evidence type="ECO:0000313" key="9">
    <source>
        <dbReference type="EMBL" id="AWB65559.1"/>
    </source>
</evidence>
<evidence type="ECO:0000259" key="7">
    <source>
        <dbReference type="Pfam" id="PF17389"/>
    </source>
</evidence>
<accession>A0A2S0VN09</accession>
<dbReference type="SMR" id="A0A2S0VN09"/>
<dbReference type="InterPro" id="IPR013737">
    <property type="entry name" value="Bac_rhamnosid_N"/>
</dbReference>
<dbReference type="Pfam" id="PF17389">
    <property type="entry name" value="Bac_rhamnosid6H"/>
    <property type="match status" value="1"/>
</dbReference>
<dbReference type="Pfam" id="PF08531">
    <property type="entry name" value="Bac_rhamnosid_N"/>
    <property type="match status" value="1"/>
</dbReference>
<dbReference type="PANTHER" id="PTHR33307:SF6">
    <property type="entry name" value="ALPHA-RHAMNOSIDASE (EUROFUNG)-RELATED"/>
    <property type="match status" value="1"/>
</dbReference>
<dbReference type="GO" id="GO:0030596">
    <property type="term" value="F:alpha-L-rhamnosidase activity"/>
    <property type="evidence" value="ECO:0007669"/>
    <property type="project" value="UniProtKB-EC"/>
</dbReference>
<keyword evidence="4" id="KW-0732">Signal</keyword>
<dbReference type="Pfam" id="PF05592">
    <property type="entry name" value="Bac_rhamnosid"/>
    <property type="match status" value="1"/>
</dbReference>
<name>A0A2S0VN09_9ALTE</name>
<dbReference type="InterPro" id="IPR035396">
    <property type="entry name" value="Bac_rhamnosid6H"/>
</dbReference>
<sequence>MFRTKLKKSAALVVFASSVLLGCSQHESQQEAQQNTTAEPLVSKTLLQAPVQLKVGEGFIEPLGYYESKPRFSWRLMQGLNSFKQTAYQIQVASDAQFKSPIIWDSGQVESSANSWIKYQGQPLQSRQTVFWRVKVWNEAKQASKWSSAQSLEMGLLANKDWTAKWIGHTDTELAKSPSQALIATPQYLRTEFALDKSVKTARLYISAKGLFKAYINGQQVAPQDVMTPGWTPYQKRIETLTYDVTDLLAQGQNALAATLAGGWYSGRIFDLKDQDHTQPPRLIAQLEVTYQDGSIKTIATDETWLASQQGPIRFASIYDGEKYDQAKEIPGWNAVNKNISLQSSKWTQVTTENLDADVALSPKRHAPIRVIESLPVQQIVKADTNSVVFDFGQNMVGVPKVSIPMLAGQTAKIRFAEALHKGEFYTDNYRSAHSTNYFTADKTGVIHYQPSFTYHGYRYVEISGFDPKQTPSKDWVTAIVQHSDMALANNFTSSHSKLNQLLSNVVWGLRSNFYDIPLDCPQRDERMGWTGDAQVFVTPSMYMADSYAFWSAWLQSLREDQTAEGKIPSYVPYKEWKVKWASSGWGDAATIIPWDLYMMTGDKQVLADNYAMMQAWVRYHTSHSKNAISSMMTFGDWLQPFTESKQVNRGDTPFDLISTAYYARSIELTLKTAKELGKTADVAELQALHQQVKQAFRQHFFDSQLNPTQGLATQTTYLLGLAFNLFDGEEIEIAQQILIMLLKEADNHLRTGFLGTPLLASVLQDAGRSDLVYELIFKETYPSWFYSVNNGATTTWERWNSYSLKDGFNPQGMNSLNHYAYGSISRWFYEGMLGIQPKTPGFKQITIAPQLGEQLNQAQGFYDTPQGRVEVAWQVTDKQFNLKLVVPSNTTAEIILPKQLIASTVKLNGSVALNQALQNLSAGSYNLTATLAD</sequence>
<dbReference type="Pfam" id="PF25788">
    <property type="entry name" value="Ig_Rha78A_N"/>
    <property type="match status" value="1"/>
</dbReference>
<dbReference type="EC" id="3.2.1.40" evidence="2"/>
<dbReference type="RefSeq" id="WP_108601635.1">
    <property type="nucleotide sequence ID" value="NZ_CP026604.1"/>
</dbReference>
<gene>
    <name evidence="9" type="ORF">C2869_03510</name>
</gene>
<dbReference type="AlphaFoldDB" id="A0A2S0VN09"/>
<dbReference type="InterPro" id="IPR016007">
    <property type="entry name" value="Alpha_rhamnosid"/>
</dbReference>
<evidence type="ECO:0000259" key="6">
    <source>
        <dbReference type="Pfam" id="PF08531"/>
    </source>
</evidence>
<dbReference type="PIRSF" id="PIRSF010631">
    <property type="entry name" value="A-rhamnsds"/>
    <property type="match status" value="1"/>
</dbReference>
<dbReference type="Gene3D" id="1.50.10.10">
    <property type="match status" value="1"/>
</dbReference>
<proteinExistence type="predicted"/>
<evidence type="ECO:0000259" key="8">
    <source>
        <dbReference type="Pfam" id="PF17390"/>
    </source>
</evidence>
<feature type="domain" description="Alpha-L-rhamnosidase C-terminal" evidence="8">
    <location>
        <begin position="835"/>
        <end position="900"/>
    </location>
</feature>